<evidence type="ECO:0000313" key="2">
    <source>
        <dbReference type="EMBL" id="PWA75802.1"/>
    </source>
</evidence>
<dbReference type="Proteomes" id="UP000245207">
    <property type="component" value="Unassembled WGS sequence"/>
</dbReference>
<dbReference type="InterPro" id="IPR010259">
    <property type="entry name" value="S8pro/Inhibitor_I9"/>
</dbReference>
<feature type="domain" description="Inhibitor I9" evidence="1">
    <location>
        <begin position="43"/>
        <end position="102"/>
    </location>
</feature>
<dbReference type="STRING" id="35608.A0A2U1NQM2"/>
<accession>A0A2U1NQM2</accession>
<gene>
    <name evidence="2" type="ORF">CTI12_AA238750</name>
</gene>
<evidence type="ECO:0000313" key="3">
    <source>
        <dbReference type="Proteomes" id="UP000245207"/>
    </source>
</evidence>
<dbReference type="Pfam" id="PF05922">
    <property type="entry name" value="Inhibitor_I9"/>
    <property type="match status" value="1"/>
</dbReference>
<sequence>MDGETEFTTLKSSLTNLGPFQGLTYSFTYNFDSTMEFETCGPSNWYTSRLSSLSNEAPTMHLYTYNHVMDGFSVVLTKSQLLQLENASGFLTAFEETTGKLHTTHTPKFLGLKKHSGL</sequence>
<keyword evidence="3" id="KW-1185">Reference proteome</keyword>
<dbReference type="AlphaFoldDB" id="A0A2U1NQM2"/>
<protein>
    <submittedName>
        <fullName evidence="2">Proteinase inhibitor, propeptide, Peptidase S8, subtilisin-related protein</fullName>
    </submittedName>
</protein>
<dbReference type="EMBL" id="PKPP01002353">
    <property type="protein sequence ID" value="PWA75802.1"/>
    <property type="molecule type" value="Genomic_DNA"/>
</dbReference>
<reference evidence="2 3" key="1">
    <citation type="journal article" date="2018" name="Mol. Plant">
        <title>The genome of Artemisia annua provides insight into the evolution of Asteraceae family and artemisinin biosynthesis.</title>
        <authorList>
            <person name="Shen Q."/>
            <person name="Zhang L."/>
            <person name="Liao Z."/>
            <person name="Wang S."/>
            <person name="Yan T."/>
            <person name="Shi P."/>
            <person name="Liu M."/>
            <person name="Fu X."/>
            <person name="Pan Q."/>
            <person name="Wang Y."/>
            <person name="Lv Z."/>
            <person name="Lu X."/>
            <person name="Zhang F."/>
            <person name="Jiang W."/>
            <person name="Ma Y."/>
            <person name="Chen M."/>
            <person name="Hao X."/>
            <person name="Li L."/>
            <person name="Tang Y."/>
            <person name="Lv G."/>
            <person name="Zhou Y."/>
            <person name="Sun X."/>
            <person name="Brodelius P.E."/>
            <person name="Rose J.K.C."/>
            <person name="Tang K."/>
        </authorList>
    </citation>
    <scope>NUCLEOTIDE SEQUENCE [LARGE SCALE GENOMIC DNA]</scope>
    <source>
        <strain evidence="3">cv. Huhao1</strain>
        <tissue evidence="2">Leaf</tissue>
    </source>
</reference>
<dbReference type="OrthoDB" id="2014869at2759"/>
<dbReference type="Gene3D" id="3.30.70.80">
    <property type="entry name" value="Peptidase S8 propeptide/proteinase inhibitor I9"/>
    <property type="match status" value="1"/>
</dbReference>
<evidence type="ECO:0000259" key="1">
    <source>
        <dbReference type="Pfam" id="PF05922"/>
    </source>
</evidence>
<comment type="caution">
    <text evidence="2">The sequence shown here is derived from an EMBL/GenBank/DDBJ whole genome shotgun (WGS) entry which is preliminary data.</text>
</comment>
<dbReference type="InterPro" id="IPR037045">
    <property type="entry name" value="S8pro/Inhibitor_I9_sf"/>
</dbReference>
<proteinExistence type="predicted"/>
<name>A0A2U1NQM2_ARTAN</name>
<organism evidence="2 3">
    <name type="scientific">Artemisia annua</name>
    <name type="common">Sweet wormwood</name>
    <dbReference type="NCBI Taxonomy" id="35608"/>
    <lineage>
        <taxon>Eukaryota</taxon>
        <taxon>Viridiplantae</taxon>
        <taxon>Streptophyta</taxon>
        <taxon>Embryophyta</taxon>
        <taxon>Tracheophyta</taxon>
        <taxon>Spermatophyta</taxon>
        <taxon>Magnoliopsida</taxon>
        <taxon>eudicotyledons</taxon>
        <taxon>Gunneridae</taxon>
        <taxon>Pentapetalae</taxon>
        <taxon>asterids</taxon>
        <taxon>campanulids</taxon>
        <taxon>Asterales</taxon>
        <taxon>Asteraceae</taxon>
        <taxon>Asteroideae</taxon>
        <taxon>Anthemideae</taxon>
        <taxon>Artemisiinae</taxon>
        <taxon>Artemisia</taxon>
    </lineage>
</organism>